<proteinExistence type="predicted"/>
<keyword evidence="2" id="KW-0472">Membrane</keyword>
<evidence type="ECO:0000313" key="3">
    <source>
        <dbReference type="EMBL" id="KAK3292467.1"/>
    </source>
</evidence>
<keyword evidence="4" id="KW-1185">Reference proteome</keyword>
<feature type="compositionally biased region" description="Acidic residues" evidence="1">
    <location>
        <begin position="81"/>
        <end position="104"/>
    </location>
</feature>
<dbReference type="GeneID" id="87839452"/>
<organism evidence="3 4">
    <name type="scientific">Chaetomium fimeti</name>
    <dbReference type="NCBI Taxonomy" id="1854472"/>
    <lineage>
        <taxon>Eukaryota</taxon>
        <taxon>Fungi</taxon>
        <taxon>Dikarya</taxon>
        <taxon>Ascomycota</taxon>
        <taxon>Pezizomycotina</taxon>
        <taxon>Sordariomycetes</taxon>
        <taxon>Sordariomycetidae</taxon>
        <taxon>Sordariales</taxon>
        <taxon>Chaetomiaceae</taxon>
        <taxon>Chaetomium</taxon>
    </lineage>
</organism>
<dbReference type="Proteomes" id="UP001278766">
    <property type="component" value="Unassembled WGS sequence"/>
</dbReference>
<dbReference type="RefSeq" id="XP_062655981.1">
    <property type="nucleotide sequence ID" value="XM_062802504.1"/>
</dbReference>
<reference evidence="3" key="2">
    <citation type="submission" date="2023-06" db="EMBL/GenBank/DDBJ databases">
        <authorList>
            <consortium name="Lawrence Berkeley National Laboratory"/>
            <person name="Haridas S."/>
            <person name="Hensen N."/>
            <person name="Bonometti L."/>
            <person name="Westerberg I."/>
            <person name="Brannstrom I.O."/>
            <person name="Guillou S."/>
            <person name="Cros-Aarteil S."/>
            <person name="Calhoun S."/>
            <person name="Kuo A."/>
            <person name="Mondo S."/>
            <person name="Pangilinan J."/>
            <person name="Riley R."/>
            <person name="Labutti K."/>
            <person name="Andreopoulos B."/>
            <person name="Lipzen A."/>
            <person name="Chen C."/>
            <person name="Yanf M."/>
            <person name="Daum C."/>
            <person name="Ng V."/>
            <person name="Clum A."/>
            <person name="Steindorff A."/>
            <person name="Ohm R."/>
            <person name="Martin F."/>
            <person name="Silar P."/>
            <person name="Natvig D."/>
            <person name="Lalanne C."/>
            <person name="Gautier V."/>
            <person name="Ament-Velasquez S.L."/>
            <person name="Kruys A."/>
            <person name="Hutchinson M.I."/>
            <person name="Powell A.J."/>
            <person name="Barry K."/>
            <person name="Miller A.N."/>
            <person name="Grigoriev I.V."/>
            <person name="Debuchy R."/>
            <person name="Gladieux P."/>
            <person name="Thoren M.H."/>
            <person name="Johannesson H."/>
        </authorList>
    </citation>
    <scope>NUCLEOTIDE SEQUENCE</scope>
    <source>
        <strain evidence="3">CBS 168.71</strain>
    </source>
</reference>
<sequence length="679" mass="75781">MPTNPKLRGRSTSSSLPNARKRKLKGPIRVQSDKATPAATAEDEPATEEQSSDEQITAEQTADEQAADEQAADDQITGDQAADEETTDEEIMDEQITDEQTADDQIADEQITEGVSDDGIKDQAATDEMEANTSITDTPAINIATDYSHGSVPSRRAKYFAWSLLLLAPIALFVKLPAFVSSAVRHLKAFFLELELTNAISRFMRSLGYLCVNARLLYAIYQDLMALLIVLRPVPNLLKAYRYLLALLEAMLQDLLTLLEPIHPILTLPNAVYRRLQSSLSAFYRHLPARLRHCSHLALQPLRYLHQGLLAGLRLYSRVWKWVLIACVIWLSGTYTITFTLHHNPGLLSETICPIPIAARHLPLCQPLPLEDIWHSKLLVPQDEFATIMGRLGKDHDLARELIGHRSAVRDLGIRVMGSALENKNKIAEALESLKEQTWTTGRSLSSFTSKFTGIVDTLHGFDKYALRLIERRISDGPDGPNTFMSFVLAALYPLTGIRAHRPIGDDIKEVFRSTAGFMAKEINALVNDVDKLARELDDIQRFLTTVKSNVEGDIRLLPSRDILGLLWDRLAPRDDHASLYASQDPRTLLMDLTHLYEAASMVVDDTLEALLRVRVELEDFEVERIQSSPLLKQYPLEVMASSLRSSMKKLEAGKQALKTGGSGTRFADPVGTNKNTRS</sequence>
<dbReference type="PANTHER" id="PTHR17571">
    <property type="entry name" value="URINARY PROTEIN RUP /ACROSOMAL PROTEIN SP-10"/>
    <property type="match status" value="1"/>
</dbReference>
<feature type="transmembrane region" description="Helical" evidence="2">
    <location>
        <begin position="159"/>
        <end position="187"/>
    </location>
</feature>
<feature type="compositionally biased region" description="Acidic residues" evidence="1">
    <location>
        <begin position="41"/>
        <end position="52"/>
    </location>
</feature>
<dbReference type="AlphaFoldDB" id="A0AAE0H9Q0"/>
<evidence type="ECO:0000313" key="4">
    <source>
        <dbReference type="Proteomes" id="UP001278766"/>
    </source>
</evidence>
<comment type="caution">
    <text evidence="3">The sequence shown here is derived from an EMBL/GenBank/DDBJ whole genome shotgun (WGS) entry which is preliminary data.</text>
</comment>
<feature type="region of interest" description="Disordered" evidence="1">
    <location>
        <begin position="1"/>
        <end position="104"/>
    </location>
</feature>
<evidence type="ECO:0000256" key="2">
    <source>
        <dbReference type="SAM" id="Phobius"/>
    </source>
</evidence>
<keyword evidence="2" id="KW-1133">Transmembrane helix</keyword>
<dbReference type="PANTHER" id="PTHR17571:SF34">
    <property type="entry name" value="ACROSOMAL PROTEIN SP-10"/>
    <property type="match status" value="1"/>
</dbReference>
<feature type="compositionally biased region" description="Acidic residues" evidence="1">
    <location>
        <begin position="61"/>
        <end position="72"/>
    </location>
</feature>
<evidence type="ECO:0000256" key="1">
    <source>
        <dbReference type="SAM" id="MobiDB-lite"/>
    </source>
</evidence>
<reference evidence="3" key="1">
    <citation type="journal article" date="2023" name="Mol. Phylogenet. Evol.">
        <title>Genome-scale phylogeny and comparative genomics of the fungal order Sordariales.</title>
        <authorList>
            <person name="Hensen N."/>
            <person name="Bonometti L."/>
            <person name="Westerberg I."/>
            <person name="Brannstrom I.O."/>
            <person name="Guillou S."/>
            <person name="Cros-Aarteil S."/>
            <person name="Calhoun S."/>
            <person name="Haridas S."/>
            <person name="Kuo A."/>
            <person name="Mondo S."/>
            <person name="Pangilinan J."/>
            <person name="Riley R."/>
            <person name="LaButti K."/>
            <person name="Andreopoulos B."/>
            <person name="Lipzen A."/>
            <person name="Chen C."/>
            <person name="Yan M."/>
            <person name="Daum C."/>
            <person name="Ng V."/>
            <person name="Clum A."/>
            <person name="Steindorff A."/>
            <person name="Ohm R.A."/>
            <person name="Martin F."/>
            <person name="Silar P."/>
            <person name="Natvig D.O."/>
            <person name="Lalanne C."/>
            <person name="Gautier V."/>
            <person name="Ament-Velasquez S.L."/>
            <person name="Kruys A."/>
            <person name="Hutchinson M.I."/>
            <person name="Powell A.J."/>
            <person name="Barry K."/>
            <person name="Miller A.N."/>
            <person name="Grigoriev I.V."/>
            <person name="Debuchy R."/>
            <person name="Gladieux P."/>
            <person name="Hiltunen Thoren M."/>
            <person name="Johannesson H."/>
        </authorList>
    </citation>
    <scope>NUCLEOTIDE SEQUENCE</scope>
    <source>
        <strain evidence="3">CBS 168.71</strain>
    </source>
</reference>
<gene>
    <name evidence="3" type="ORF">B0H64DRAFT_376994</name>
</gene>
<protein>
    <submittedName>
        <fullName evidence="3">Uncharacterized protein</fullName>
    </submittedName>
</protein>
<dbReference type="InterPro" id="IPR052671">
    <property type="entry name" value="Acrosomal_SP-10-like"/>
</dbReference>
<name>A0AAE0H9Q0_9PEZI</name>
<feature type="region of interest" description="Disordered" evidence="1">
    <location>
        <begin position="659"/>
        <end position="679"/>
    </location>
</feature>
<dbReference type="EMBL" id="JAUEPN010000007">
    <property type="protein sequence ID" value="KAK3292467.1"/>
    <property type="molecule type" value="Genomic_DNA"/>
</dbReference>
<accession>A0AAE0H9Q0</accession>
<keyword evidence="2" id="KW-0812">Transmembrane</keyword>